<dbReference type="Pfam" id="PF04055">
    <property type="entry name" value="Radical_SAM"/>
    <property type="match status" value="1"/>
</dbReference>
<evidence type="ECO:0000313" key="9">
    <source>
        <dbReference type="Proteomes" id="UP000199820"/>
    </source>
</evidence>
<dbReference type="PANTHER" id="PTHR43409:SF4">
    <property type="entry name" value="RADICAL SAM SUPERFAMILY PROTEIN"/>
    <property type="match status" value="1"/>
</dbReference>
<dbReference type="AlphaFoldDB" id="A0A1I6IY75"/>
<evidence type="ECO:0000256" key="1">
    <source>
        <dbReference type="ARBA" id="ARBA00001966"/>
    </source>
</evidence>
<dbReference type="SFLD" id="SFLDS00029">
    <property type="entry name" value="Radical_SAM"/>
    <property type="match status" value="1"/>
</dbReference>
<dbReference type="OrthoDB" id="9777636at2"/>
<dbReference type="PANTHER" id="PTHR43409">
    <property type="entry name" value="ANAEROBIC MAGNESIUM-PROTOPORPHYRIN IX MONOMETHYL ESTER CYCLASE-RELATED"/>
    <property type="match status" value="1"/>
</dbReference>
<dbReference type="InterPro" id="IPR051198">
    <property type="entry name" value="BchE-like"/>
</dbReference>
<dbReference type="Proteomes" id="UP000199820">
    <property type="component" value="Unassembled WGS sequence"/>
</dbReference>
<evidence type="ECO:0000256" key="3">
    <source>
        <dbReference type="ARBA" id="ARBA00022723"/>
    </source>
</evidence>
<reference evidence="9 10" key="1">
    <citation type="submission" date="2016-10" db="EMBL/GenBank/DDBJ databases">
        <authorList>
            <person name="de Groot N.N."/>
        </authorList>
    </citation>
    <scope>NUCLEOTIDE SEQUENCE [LARGE SCALE GENOMIC DNA]</scope>
    <source>
        <strain evidence="8 10">F</strain>
        <strain evidence="7 9">KH1P1</strain>
    </source>
</reference>
<dbReference type="InterPro" id="IPR007197">
    <property type="entry name" value="rSAM"/>
</dbReference>
<dbReference type="InterPro" id="IPR023404">
    <property type="entry name" value="rSAM_horseshoe"/>
</dbReference>
<evidence type="ECO:0000313" key="10">
    <source>
        <dbReference type="Proteomes" id="UP000214760"/>
    </source>
</evidence>
<keyword evidence="5" id="KW-0411">Iron-sulfur</keyword>
<dbReference type="Gene3D" id="3.80.30.20">
    <property type="entry name" value="tm_1862 like domain"/>
    <property type="match status" value="1"/>
</dbReference>
<dbReference type="SFLD" id="SFLDG01082">
    <property type="entry name" value="B12-binding_domain_containing"/>
    <property type="match status" value="1"/>
</dbReference>
<dbReference type="SMART" id="SM00729">
    <property type="entry name" value="Elp3"/>
    <property type="match status" value="1"/>
</dbReference>
<protein>
    <submittedName>
        <fullName evidence="8">Fe-S oxidoreductase</fullName>
    </submittedName>
    <submittedName>
        <fullName evidence="7">Radical SAM superfamily protein</fullName>
    </submittedName>
</protein>
<dbReference type="GO" id="GO:0046872">
    <property type="term" value="F:metal ion binding"/>
    <property type="evidence" value="ECO:0007669"/>
    <property type="project" value="UniProtKB-KW"/>
</dbReference>
<keyword evidence="4" id="KW-0408">Iron</keyword>
<dbReference type="EMBL" id="FOIL01000036">
    <property type="protein sequence ID" value="SET72320.1"/>
    <property type="molecule type" value="Genomic_DNA"/>
</dbReference>
<dbReference type="InterPro" id="IPR058240">
    <property type="entry name" value="rSAM_sf"/>
</dbReference>
<accession>A0A1I6IY75</accession>
<dbReference type="RefSeq" id="WP_031471937.1">
    <property type="nucleotide sequence ID" value="NZ_FOIL01000036.1"/>
</dbReference>
<dbReference type="CDD" id="cd01335">
    <property type="entry name" value="Radical_SAM"/>
    <property type="match status" value="1"/>
</dbReference>
<keyword evidence="3" id="KW-0479">Metal-binding</keyword>
<keyword evidence="9" id="KW-1185">Reference proteome</keyword>
<evidence type="ECO:0000256" key="4">
    <source>
        <dbReference type="ARBA" id="ARBA00023004"/>
    </source>
</evidence>
<comment type="cofactor">
    <cofactor evidence="1">
        <name>[4Fe-4S] cluster</name>
        <dbReference type="ChEBI" id="CHEBI:49883"/>
    </cofactor>
</comment>
<evidence type="ECO:0000259" key="6">
    <source>
        <dbReference type="PROSITE" id="PS51918"/>
    </source>
</evidence>
<keyword evidence="2" id="KW-0949">S-adenosyl-L-methionine</keyword>
<evidence type="ECO:0000313" key="8">
    <source>
        <dbReference type="EMBL" id="SFR71667.1"/>
    </source>
</evidence>
<dbReference type="eggNOG" id="COG1032">
    <property type="taxonomic scope" value="Bacteria"/>
</dbReference>
<evidence type="ECO:0000256" key="5">
    <source>
        <dbReference type="ARBA" id="ARBA00023014"/>
    </source>
</evidence>
<dbReference type="EMBL" id="FOZC01000004">
    <property type="protein sequence ID" value="SFR71667.1"/>
    <property type="molecule type" value="Genomic_DNA"/>
</dbReference>
<dbReference type="GO" id="GO:0051536">
    <property type="term" value="F:iron-sulfur cluster binding"/>
    <property type="evidence" value="ECO:0007669"/>
    <property type="project" value="UniProtKB-KW"/>
</dbReference>
<dbReference type="SUPFAM" id="SSF102114">
    <property type="entry name" value="Radical SAM enzymes"/>
    <property type="match status" value="1"/>
</dbReference>
<gene>
    <name evidence="8" type="ORF">SAMN02910262_00977</name>
    <name evidence="7" type="ORF">SAMN04487771_10363</name>
</gene>
<dbReference type="GO" id="GO:0003824">
    <property type="term" value="F:catalytic activity"/>
    <property type="evidence" value="ECO:0007669"/>
    <property type="project" value="InterPro"/>
</dbReference>
<dbReference type="STRING" id="1526.SAMN02910262_00977"/>
<name>A0A1I6IY75_9FIRM</name>
<sequence>MKYEGILYRPPSEARSLILQVTIGCAHNTCTFCNMYKEKKFRVRSLEEIFRDIQELEDDGYGPYFRKAFLADGDALMMKTEDLVKIMNRIHAAFPFVNRISSYGTAKDILNKTEEELIALRDAGLGLVYVGAESGDDEILRYIHKGVTAEEIIRAGQKLKKCGIGTSVTLISGLGGRGKVRVHAEACADLISKMNPEYASFLTLRLYEGTEMYDDVVSGRFERITPDEIMDEMEIFLKKVDSPGTVFRTNHASNYVILAGDLNDDIPEMLEQVATAREKHLYRRFRETGDLM</sequence>
<evidence type="ECO:0000313" key="7">
    <source>
        <dbReference type="EMBL" id="SET72320.1"/>
    </source>
</evidence>
<dbReference type="InterPro" id="IPR006638">
    <property type="entry name" value="Elp3/MiaA/NifB-like_rSAM"/>
</dbReference>
<dbReference type="Proteomes" id="UP000214760">
    <property type="component" value="Unassembled WGS sequence"/>
</dbReference>
<dbReference type="SFLD" id="SFLDG01095">
    <property type="entry name" value="Uncharacterised_Radical_SAM_Su"/>
    <property type="match status" value="1"/>
</dbReference>
<dbReference type="PROSITE" id="PS51918">
    <property type="entry name" value="RADICAL_SAM"/>
    <property type="match status" value="1"/>
</dbReference>
<proteinExistence type="predicted"/>
<organism evidence="8 10">
    <name type="scientific">[Clostridium] aminophilum</name>
    <dbReference type="NCBI Taxonomy" id="1526"/>
    <lineage>
        <taxon>Bacteria</taxon>
        <taxon>Bacillati</taxon>
        <taxon>Bacillota</taxon>
        <taxon>Clostridia</taxon>
        <taxon>Lachnospirales</taxon>
        <taxon>Lachnospiraceae</taxon>
    </lineage>
</organism>
<evidence type="ECO:0000256" key="2">
    <source>
        <dbReference type="ARBA" id="ARBA00022691"/>
    </source>
</evidence>
<feature type="domain" description="Radical SAM core" evidence="6">
    <location>
        <begin position="9"/>
        <end position="248"/>
    </location>
</feature>